<dbReference type="PANTHER" id="PTHR11679">
    <property type="entry name" value="VESICLE PROTEIN SORTING-ASSOCIATED"/>
    <property type="match status" value="1"/>
</dbReference>
<dbReference type="EMBL" id="LGTL01000009">
    <property type="protein sequence ID" value="KPA79881.1"/>
    <property type="molecule type" value="Genomic_DNA"/>
</dbReference>
<evidence type="ECO:0000313" key="2">
    <source>
        <dbReference type="EMBL" id="KPA79882.1"/>
    </source>
</evidence>
<dbReference type="Gene3D" id="3.90.830.10">
    <property type="entry name" value="Syntaxin Binding Protein 1, Chain A, domain 2"/>
    <property type="match status" value="1"/>
</dbReference>
<accession>A0A0N1J4T4</accession>
<dbReference type="InterPro" id="IPR036045">
    <property type="entry name" value="Sec1-like_sf"/>
</dbReference>
<gene>
    <name evidence="2" type="ORF">ABB37_04953</name>
</gene>
<dbReference type="RefSeq" id="XP_015658320.1">
    <property type="nucleotide sequence ID" value="XM_015802804.1"/>
</dbReference>
<comment type="similarity">
    <text evidence="1">Belongs to the STXBP/unc-18/SEC1 family.</text>
</comment>
<name>A0A0N1J4T4_LEPPY</name>
<dbReference type="Gene3D" id="3.40.50.1910">
    <property type="match status" value="1"/>
</dbReference>
<dbReference type="GeneID" id="26905244"/>
<dbReference type="SUPFAM" id="SSF56815">
    <property type="entry name" value="Sec1/munc18-like (SM) proteins"/>
    <property type="match status" value="1"/>
</dbReference>
<dbReference type="VEuPathDB" id="TriTrypDB:LpyrH10_09_0530"/>
<dbReference type="OrthoDB" id="10266265at2759"/>
<dbReference type="InterPro" id="IPR027482">
    <property type="entry name" value="Sec1-like_dom2"/>
</dbReference>
<dbReference type="Proteomes" id="UP000037923">
    <property type="component" value="Unassembled WGS sequence"/>
</dbReference>
<evidence type="ECO:0000256" key="1">
    <source>
        <dbReference type="ARBA" id="ARBA00009884"/>
    </source>
</evidence>
<dbReference type="RefSeq" id="XP_015658321.1">
    <property type="nucleotide sequence ID" value="XM_015802805.1"/>
</dbReference>
<dbReference type="Gene3D" id="3.40.50.2060">
    <property type="match status" value="1"/>
</dbReference>
<dbReference type="AlphaFoldDB" id="A0A0N1J4T4"/>
<dbReference type="EMBL" id="LGTL01000009">
    <property type="protein sequence ID" value="KPA79882.1"/>
    <property type="molecule type" value="Genomic_DNA"/>
</dbReference>
<dbReference type="InterPro" id="IPR043127">
    <property type="entry name" value="Sec-1-like_dom3a"/>
</dbReference>
<organism evidence="2 3">
    <name type="scientific">Leptomonas pyrrhocoris</name>
    <name type="common">Firebug parasite</name>
    <dbReference type="NCBI Taxonomy" id="157538"/>
    <lineage>
        <taxon>Eukaryota</taxon>
        <taxon>Discoba</taxon>
        <taxon>Euglenozoa</taxon>
        <taxon>Kinetoplastea</taxon>
        <taxon>Metakinetoplastina</taxon>
        <taxon>Trypanosomatida</taxon>
        <taxon>Trypanosomatidae</taxon>
        <taxon>Leishmaniinae</taxon>
        <taxon>Leptomonas</taxon>
    </lineage>
</organism>
<proteinExistence type="inferred from homology"/>
<dbReference type="PIRSF" id="PIRSF005715">
    <property type="entry name" value="VPS45_Sec1"/>
    <property type="match status" value="1"/>
</dbReference>
<comment type="caution">
    <text evidence="2">The sequence shown here is derived from an EMBL/GenBank/DDBJ whole genome shotgun (WGS) entry which is preliminary data.</text>
</comment>
<dbReference type="InterPro" id="IPR001619">
    <property type="entry name" value="Sec1-like"/>
</dbReference>
<dbReference type="Pfam" id="PF00995">
    <property type="entry name" value="Sec1"/>
    <property type="match status" value="1"/>
</dbReference>
<dbReference type="InterPro" id="IPR043154">
    <property type="entry name" value="Sec-1-like_dom1"/>
</dbReference>
<protein>
    <submittedName>
        <fullName evidence="2">Putative vacuolar protein sorting-associated protein</fullName>
    </submittedName>
</protein>
<keyword evidence="3" id="KW-1185">Reference proteome</keyword>
<dbReference type="OMA" id="VQVTRHC"/>
<dbReference type="Gene3D" id="1.25.40.60">
    <property type="match status" value="1"/>
</dbReference>
<evidence type="ECO:0000313" key="3">
    <source>
        <dbReference type="Proteomes" id="UP000037923"/>
    </source>
</evidence>
<reference evidence="2 3" key="1">
    <citation type="submission" date="2015-07" db="EMBL/GenBank/DDBJ databases">
        <title>High-quality genome of monoxenous trypanosomatid Leptomonas pyrrhocoris.</title>
        <authorList>
            <person name="Flegontov P."/>
            <person name="Butenko A."/>
            <person name="Firsov S."/>
            <person name="Vlcek C."/>
            <person name="Logacheva M.D."/>
            <person name="Field M."/>
            <person name="Filatov D."/>
            <person name="Flegontova O."/>
            <person name="Gerasimov E."/>
            <person name="Jackson A.P."/>
            <person name="Kelly S."/>
            <person name="Opperdoes F."/>
            <person name="O'Reilly A."/>
            <person name="Votypka J."/>
            <person name="Yurchenko V."/>
            <person name="Lukes J."/>
        </authorList>
    </citation>
    <scope>NUCLEOTIDE SEQUENCE [LARGE SCALE GENOMIC DNA]</scope>
    <source>
        <strain evidence="2">H10</strain>
    </source>
</reference>
<dbReference type="GO" id="GO:0016192">
    <property type="term" value="P:vesicle-mediated transport"/>
    <property type="evidence" value="ECO:0007669"/>
    <property type="project" value="InterPro"/>
</dbReference>
<sequence>MSNLPSSKVNRSRRNCVEQAWTYFNTAFSTTGGLKVLLCDDATRSILSVTYSQHQLLQHNIVLVDMLANRERYPMKHFSCVIVCRPTAASLASVYQELAEGNFSSYDIFFTYMLDAALVQSLANADVINLVAHVGEIYVDSIPLTEWVCLTQLKPSPLSKAPTPLVNPITYSQWDPKSLERMSEGIISMLLSTNRRPVIRYRDGSKVCAKLATEVAARMKNVHATFPDLKATESVLIILDRKDDPVTPLLMPWTYEAMIHELIGFQRGNEVVIDDPDAKPEDRLQVLTPQTDTFYGQHRYDDWGQVCVAVSEMVKAYKEMNNFDRNTVSLDEIKNFMSRFPEARKQSAQVTRHCAIASELVAEINGRNLTRLSVLEQDIIANNNITEHSRLVLEVVQDPKTDVDDALRIVMLYQLHYEKTAGNIITQLKQELMQRQCTQEKVQLIDRLIECAGQEQRRHEIFKTSTGHMFKAVAKAVGQFGKDVQNVLTQHVPLIKKIINRAYNGTLLLDNYPVQEVAGCPVSSAQAPFVRGKDIVVVYVGGITYAEAMLLSQINDGTVDNNQEALLNLGKQVTRGLGSGGGGAAGPSTEPYTAKIEAHVSLVTTAVINSKDFIRSLPT</sequence>